<dbReference type="Pfam" id="PF00657">
    <property type="entry name" value="Lipase_GDSL"/>
    <property type="match status" value="1"/>
</dbReference>
<feature type="signal peptide" evidence="1">
    <location>
        <begin position="1"/>
        <end position="37"/>
    </location>
</feature>
<keyword evidence="1" id="KW-0732">Signal</keyword>
<dbReference type="InterPro" id="IPR006311">
    <property type="entry name" value="TAT_signal"/>
</dbReference>
<sequence length="380" mass="41635">MQTPRPLPRTSGRVSRRAFVAGAAAGVVTAVSSPTWAAADDARARFHTVGRVGRAADGTVQYSWPGVCFEGRFRGTGVGIVLDDADNDYDVQIDGTTAATLVTPGRTVSWLDGLPDTEHRVRVVKRTESPWTAGRFGGFVAAPGGVILARPRARSRQIEFIGDSFTAGYGNVSGTRDCSSNGGVNRNSNADLTFGALTARKLDADFQINAFSGLGMVRNYNGTNTGVDFRTYYDRALLHVDGDVWQKPDSWQPRVVVIGLGINDFSTPLNPGERWTTEGALVAAYKSAYHGFLDKLRTRYGPRTFLVVAATRLWNTTAFAEATRRIVEERNLRGDDRVRHWYYDAPGLDFLGCDWHPSVNDHRIVSGLLDEFLAGLSLRW</sequence>
<gene>
    <name evidence="3" type="ORF">GCM10017771_52870</name>
</gene>
<dbReference type="InterPro" id="IPR040794">
    <property type="entry name" value="CE2_N"/>
</dbReference>
<reference evidence="3" key="1">
    <citation type="journal article" date="2014" name="Int. J. Syst. Evol. Microbiol.">
        <title>Complete genome sequence of Corynebacterium casei LMG S-19264T (=DSM 44701T), isolated from a smear-ripened cheese.</title>
        <authorList>
            <consortium name="US DOE Joint Genome Institute (JGI-PGF)"/>
            <person name="Walter F."/>
            <person name="Albersmeier A."/>
            <person name="Kalinowski J."/>
            <person name="Ruckert C."/>
        </authorList>
    </citation>
    <scope>NUCLEOTIDE SEQUENCE</scope>
    <source>
        <strain evidence="3">CGMCC 4.7403</strain>
    </source>
</reference>
<dbReference type="InterPro" id="IPR052762">
    <property type="entry name" value="PCW_deacetylase/CE"/>
</dbReference>
<organism evidence="3 4">
    <name type="scientific">Streptomyces capitiformicae</name>
    <dbReference type="NCBI Taxonomy" id="2014920"/>
    <lineage>
        <taxon>Bacteria</taxon>
        <taxon>Bacillati</taxon>
        <taxon>Actinomycetota</taxon>
        <taxon>Actinomycetes</taxon>
        <taxon>Kitasatosporales</taxon>
        <taxon>Streptomycetaceae</taxon>
        <taxon>Streptomyces</taxon>
    </lineage>
</organism>
<dbReference type="Gene3D" id="2.60.120.260">
    <property type="entry name" value="Galactose-binding domain-like"/>
    <property type="match status" value="1"/>
</dbReference>
<feature type="chain" id="PRO_5039543382" evidence="1">
    <location>
        <begin position="38"/>
        <end position="380"/>
    </location>
</feature>
<dbReference type="AlphaFoldDB" id="A0A919DD69"/>
<proteinExistence type="predicted"/>
<dbReference type="RefSeq" id="WP_189784948.1">
    <property type="nucleotide sequence ID" value="NZ_BNAT01000020.1"/>
</dbReference>
<protein>
    <submittedName>
        <fullName evidence="3">Lipase</fullName>
    </submittedName>
</protein>
<evidence type="ECO:0000256" key="1">
    <source>
        <dbReference type="SAM" id="SignalP"/>
    </source>
</evidence>
<dbReference type="InterPro" id="IPR001087">
    <property type="entry name" value="GDSL"/>
</dbReference>
<comment type="caution">
    <text evidence="3">The sequence shown here is derived from an EMBL/GenBank/DDBJ whole genome shotgun (WGS) entry which is preliminary data.</text>
</comment>
<evidence type="ECO:0000313" key="4">
    <source>
        <dbReference type="Proteomes" id="UP000603227"/>
    </source>
</evidence>
<dbReference type="PANTHER" id="PTHR37834:SF2">
    <property type="entry name" value="ESTERASE, SGNH HYDROLASE-TYPE"/>
    <property type="match status" value="1"/>
</dbReference>
<dbReference type="PROSITE" id="PS51318">
    <property type="entry name" value="TAT"/>
    <property type="match status" value="1"/>
</dbReference>
<dbReference type="InterPro" id="IPR036514">
    <property type="entry name" value="SGNH_hydro_sf"/>
</dbReference>
<name>A0A919DD69_9ACTN</name>
<evidence type="ECO:0000259" key="2">
    <source>
        <dbReference type="Pfam" id="PF17996"/>
    </source>
</evidence>
<dbReference type="EMBL" id="BNAT01000020">
    <property type="protein sequence ID" value="GHE35190.1"/>
    <property type="molecule type" value="Genomic_DNA"/>
</dbReference>
<evidence type="ECO:0000313" key="3">
    <source>
        <dbReference type="EMBL" id="GHE35190.1"/>
    </source>
</evidence>
<dbReference type="PANTHER" id="PTHR37834">
    <property type="entry name" value="GDSL-LIKE LIPASE/ACYLHYDROLASE DOMAIN PROTEIN (AFU_ORTHOLOGUE AFUA_2G00620)"/>
    <property type="match status" value="1"/>
</dbReference>
<accession>A0A919DD69</accession>
<dbReference type="GO" id="GO:0052689">
    <property type="term" value="F:carboxylic ester hydrolase activity"/>
    <property type="evidence" value="ECO:0007669"/>
    <property type="project" value="InterPro"/>
</dbReference>
<dbReference type="Proteomes" id="UP000603227">
    <property type="component" value="Unassembled WGS sequence"/>
</dbReference>
<keyword evidence="4" id="KW-1185">Reference proteome</keyword>
<dbReference type="Gene3D" id="3.40.50.1110">
    <property type="entry name" value="SGNH hydrolase"/>
    <property type="match status" value="1"/>
</dbReference>
<dbReference type="CDD" id="cd01831">
    <property type="entry name" value="Endoglucanase_E_like"/>
    <property type="match status" value="1"/>
</dbReference>
<dbReference type="InterPro" id="IPR037461">
    <property type="entry name" value="CtCE2-like_dom"/>
</dbReference>
<dbReference type="Pfam" id="PF17996">
    <property type="entry name" value="CE2_N"/>
    <property type="match status" value="1"/>
</dbReference>
<feature type="domain" description="Carbohydrate esterase 2 N-terminal" evidence="2">
    <location>
        <begin position="49"/>
        <end position="151"/>
    </location>
</feature>
<reference evidence="3" key="2">
    <citation type="submission" date="2020-09" db="EMBL/GenBank/DDBJ databases">
        <authorList>
            <person name="Sun Q."/>
            <person name="Zhou Y."/>
        </authorList>
    </citation>
    <scope>NUCLEOTIDE SEQUENCE</scope>
    <source>
        <strain evidence="3">CGMCC 4.7403</strain>
    </source>
</reference>
<dbReference type="SUPFAM" id="SSF52266">
    <property type="entry name" value="SGNH hydrolase"/>
    <property type="match status" value="1"/>
</dbReference>